<proteinExistence type="predicted"/>
<evidence type="ECO:0000313" key="2">
    <source>
        <dbReference type="Proteomes" id="UP001218034"/>
    </source>
</evidence>
<reference evidence="1 2" key="1">
    <citation type="submission" date="2022-09" db="EMBL/GenBank/DDBJ databases">
        <title>Xylan utilization by haloarchaea-nanohaloarchaea associations.</title>
        <authorList>
            <person name="Yakimov M."/>
        </authorList>
    </citation>
    <scope>NUCLEOTIDE SEQUENCE [LARGE SCALE GENOMIC DNA]</scope>
    <source>
        <strain evidence="1 2">SVXNc</strain>
    </source>
</reference>
<gene>
    <name evidence="1" type="ORF">SVXNc_0995</name>
</gene>
<sequence length="95" mass="11364">MTVLLNGRFREYLETETNKTRLEMRKARESIRSLALRYEKFEDIRFEELNEREKDALRHFMNYRILVESDGSKDTQETVDEIKFLVKSSGQPSLS</sequence>
<dbReference type="EMBL" id="CP104395">
    <property type="protein sequence ID" value="WEL19988.1"/>
    <property type="molecule type" value="Genomic_DNA"/>
</dbReference>
<organism evidence="1 2">
    <name type="scientific">Candidatus Nanohalococcus occultus</name>
    <dbReference type="NCBI Taxonomy" id="2978047"/>
    <lineage>
        <taxon>Archaea</taxon>
        <taxon>Candidatus Nanohalarchaeota</taxon>
        <taxon>Candidatus Nanohalarchaeota incertae sedis</taxon>
        <taxon>Candidatus Nanohalococcus</taxon>
    </lineage>
</organism>
<name>A0ABY8CJD7_9ARCH</name>
<dbReference type="Proteomes" id="UP001218034">
    <property type="component" value="Chromosome"/>
</dbReference>
<dbReference type="GeneID" id="90590433"/>
<accession>A0ABY8CJD7</accession>
<dbReference type="RefSeq" id="WP_347721817.1">
    <property type="nucleotide sequence ID" value="NZ_CP104395.1"/>
</dbReference>
<keyword evidence="2" id="KW-1185">Reference proteome</keyword>
<evidence type="ECO:0000313" key="1">
    <source>
        <dbReference type="EMBL" id="WEL19988.1"/>
    </source>
</evidence>
<protein>
    <submittedName>
        <fullName evidence="1">Uncharacterized protein</fullName>
    </submittedName>
</protein>